<comment type="caution">
    <text evidence="1">The sequence shown here is derived from an EMBL/GenBank/DDBJ whole genome shotgun (WGS) entry which is preliminary data.</text>
</comment>
<proteinExistence type="predicted"/>
<evidence type="ECO:0000313" key="1">
    <source>
        <dbReference type="EMBL" id="KAK3607674.1"/>
    </source>
</evidence>
<accession>A0AAE0TC56</accession>
<sequence>MLSGRLGHFTVMATTGNNNSLLLYQEKRDVPGRETDIYLYVNITVPVSIISVLIPYVERGDNILTICEFEAYRAEVLKLITNIL</sequence>
<keyword evidence="2" id="KW-1185">Reference proteome</keyword>
<dbReference type="AlphaFoldDB" id="A0AAE0TC56"/>
<reference evidence="1" key="2">
    <citation type="journal article" date="2021" name="Genome Biol. Evol.">
        <title>Developing a high-quality reference genome for a parasitic bivalve with doubly uniparental inheritance (Bivalvia: Unionida).</title>
        <authorList>
            <person name="Smith C.H."/>
        </authorList>
    </citation>
    <scope>NUCLEOTIDE SEQUENCE</scope>
    <source>
        <strain evidence="1">CHS0354</strain>
        <tissue evidence="1">Mantle</tissue>
    </source>
</reference>
<reference evidence="1" key="3">
    <citation type="submission" date="2023-05" db="EMBL/GenBank/DDBJ databases">
        <authorList>
            <person name="Smith C.H."/>
        </authorList>
    </citation>
    <scope>NUCLEOTIDE SEQUENCE</scope>
    <source>
        <strain evidence="1">CHS0354</strain>
        <tissue evidence="1">Mantle</tissue>
    </source>
</reference>
<evidence type="ECO:0000313" key="2">
    <source>
        <dbReference type="Proteomes" id="UP001195483"/>
    </source>
</evidence>
<reference evidence="1" key="1">
    <citation type="journal article" date="2021" name="Genome Biol. Evol.">
        <title>A High-Quality Reference Genome for a Parasitic Bivalve with Doubly Uniparental Inheritance (Bivalvia: Unionida).</title>
        <authorList>
            <person name="Smith C.H."/>
        </authorList>
    </citation>
    <scope>NUCLEOTIDE SEQUENCE</scope>
    <source>
        <strain evidence="1">CHS0354</strain>
    </source>
</reference>
<dbReference type="EMBL" id="JAEAOA010000671">
    <property type="protein sequence ID" value="KAK3607674.1"/>
    <property type="molecule type" value="Genomic_DNA"/>
</dbReference>
<protein>
    <submittedName>
        <fullName evidence="1">Uncharacterized protein</fullName>
    </submittedName>
</protein>
<dbReference type="Proteomes" id="UP001195483">
    <property type="component" value="Unassembled WGS sequence"/>
</dbReference>
<gene>
    <name evidence="1" type="ORF">CHS0354_010662</name>
</gene>
<organism evidence="1 2">
    <name type="scientific">Potamilus streckersoni</name>
    <dbReference type="NCBI Taxonomy" id="2493646"/>
    <lineage>
        <taxon>Eukaryota</taxon>
        <taxon>Metazoa</taxon>
        <taxon>Spiralia</taxon>
        <taxon>Lophotrochozoa</taxon>
        <taxon>Mollusca</taxon>
        <taxon>Bivalvia</taxon>
        <taxon>Autobranchia</taxon>
        <taxon>Heteroconchia</taxon>
        <taxon>Palaeoheterodonta</taxon>
        <taxon>Unionida</taxon>
        <taxon>Unionoidea</taxon>
        <taxon>Unionidae</taxon>
        <taxon>Ambleminae</taxon>
        <taxon>Lampsilini</taxon>
        <taxon>Potamilus</taxon>
    </lineage>
</organism>
<name>A0AAE0TC56_9BIVA</name>